<dbReference type="Proteomes" id="UP000007472">
    <property type="component" value="Chromosome"/>
</dbReference>
<protein>
    <submittedName>
        <fullName evidence="13">HemY-like protein</fullName>
    </submittedName>
</protein>
<accession>A0A654KJ56</accession>
<keyword evidence="7 11" id="KW-1133">Transmembrane helix</keyword>
<organism evidence="13 14">
    <name type="scientific">Taylorella equigenitalis (strain MCE9)</name>
    <dbReference type="NCBI Taxonomy" id="937774"/>
    <lineage>
        <taxon>Bacteria</taxon>
        <taxon>Pseudomonadati</taxon>
        <taxon>Pseudomonadota</taxon>
        <taxon>Betaproteobacteria</taxon>
        <taxon>Burkholderiales</taxon>
        <taxon>Alcaligenaceae</taxon>
        <taxon>Taylorella</taxon>
    </lineage>
</organism>
<evidence type="ECO:0000256" key="6">
    <source>
        <dbReference type="ARBA" id="ARBA00022692"/>
    </source>
</evidence>
<dbReference type="Pfam" id="PF07219">
    <property type="entry name" value="HemY_N"/>
    <property type="match status" value="1"/>
</dbReference>
<feature type="transmembrane region" description="Helical" evidence="11">
    <location>
        <begin position="38"/>
        <end position="59"/>
    </location>
</feature>
<dbReference type="GO" id="GO:0042168">
    <property type="term" value="P:heme metabolic process"/>
    <property type="evidence" value="ECO:0007669"/>
    <property type="project" value="InterPro"/>
</dbReference>
<dbReference type="UniPathway" id="UPA00252"/>
<keyword evidence="6 11" id="KW-0812">Transmembrane</keyword>
<evidence type="ECO:0000256" key="7">
    <source>
        <dbReference type="ARBA" id="ARBA00022989"/>
    </source>
</evidence>
<sequence length="444" mass="50630">MKALIKLIIFFGLAIGLVLIFKDNNDVVMLVTGNERRTVSLLTAVVFLLVAFLTLYLLFRILSWILSRPKAVADWSEERHHKKDIILLERGWVDLLEGRHYDAEKNFLKLTHHTKSTDRQILANIGAARAVHAIGDYARRDDLLKDARLLSKNNPKLDAAVVAVQADLLIEQGQAHNALMYLEYADSVDGRQLHIKHQLLRAYEQTDQETKLLDTARFLFRKKSISKEEYMDLLDEFGPKFISRSKYDGAVNFYNSLSKEEKQLENIALAISRRFDQLEEYSKSSQALETSLNAKLSPSVLAYYARAHESVANERLHKAQKWLNADANNPDLLLAIGQLCLANSLWGQAEKYLNQSLKIKDNEKIHALLGVLYDKQGEHSKALSHWRKASLSNIDLSAQDNFLFIEPADISNDPSTPPDVKNLEKPDDHFLENNVKSYQEKPLN</sequence>
<dbReference type="GO" id="GO:0005886">
    <property type="term" value="C:plasma membrane"/>
    <property type="evidence" value="ECO:0007669"/>
    <property type="project" value="UniProtKB-SubCell"/>
</dbReference>
<evidence type="ECO:0000256" key="1">
    <source>
        <dbReference type="ARBA" id="ARBA00002962"/>
    </source>
</evidence>
<dbReference type="SUPFAM" id="SSF48452">
    <property type="entry name" value="TPR-like"/>
    <property type="match status" value="1"/>
</dbReference>
<keyword evidence="9" id="KW-0627">Porphyrin biosynthesis</keyword>
<reference evidence="13 14" key="1">
    <citation type="journal article" date="2011" name="J. Bacteriol.">
        <title>Genome sequence of Taylorella equigenitalis MCE9, the causative agent of contagious equine metritis.</title>
        <authorList>
            <person name="Hebert L."/>
            <person name="Moumen B."/>
            <person name="Duquesne F."/>
            <person name="Breuil M.F."/>
            <person name="Laugier C."/>
            <person name="Batto J.M."/>
            <person name="Renault P."/>
            <person name="Petry S."/>
        </authorList>
    </citation>
    <scope>NUCLEOTIDE SEQUENCE [LARGE SCALE GENOMIC DNA]</scope>
    <source>
        <strain evidence="13 14">MCE9</strain>
    </source>
</reference>
<keyword evidence="5" id="KW-0997">Cell inner membrane</keyword>
<evidence type="ECO:0000259" key="12">
    <source>
        <dbReference type="Pfam" id="PF07219"/>
    </source>
</evidence>
<dbReference type="InterPro" id="IPR011990">
    <property type="entry name" value="TPR-like_helical_dom_sf"/>
</dbReference>
<keyword evidence="8 11" id="KW-0472">Membrane</keyword>
<keyword evidence="4" id="KW-1003">Cell membrane</keyword>
<evidence type="ECO:0000256" key="5">
    <source>
        <dbReference type="ARBA" id="ARBA00022519"/>
    </source>
</evidence>
<gene>
    <name evidence="13" type="ordered locus">TEQUI_1540</name>
</gene>
<comment type="subcellular location">
    <subcellularLocation>
        <location evidence="2">Cell inner membrane</location>
        <topology evidence="2">Multi-pass membrane protein</topology>
    </subcellularLocation>
</comment>
<dbReference type="EMBL" id="CP002456">
    <property type="protein sequence ID" value="ADU92452.1"/>
    <property type="molecule type" value="Genomic_DNA"/>
</dbReference>
<evidence type="ECO:0000256" key="3">
    <source>
        <dbReference type="ARBA" id="ARBA00004744"/>
    </source>
</evidence>
<dbReference type="GO" id="GO:0006779">
    <property type="term" value="P:porphyrin-containing compound biosynthetic process"/>
    <property type="evidence" value="ECO:0007669"/>
    <property type="project" value="UniProtKB-KW"/>
</dbReference>
<feature type="region of interest" description="Disordered" evidence="10">
    <location>
        <begin position="408"/>
        <end position="444"/>
    </location>
</feature>
<dbReference type="NCBIfam" id="TIGR00540">
    <property type="entry name" value="TPR_hemY_coli"/>
    <property type="match status" value="1"/>
</dbReference>
<dbReference type="Gene3D" id="1.25.40.10">
    <property type="entry name" value="Tetratricopeptide repeat domain"/>
    <property type="match status" value="2"/>
</dbReference>
<comment type="function">
    <text evidence="1">Involved in a late step of protoheme IX synthesis.</text>
</comment>
<evidence type="ECO:0000313" key="13">
    <source>
        <dbReference type="EMBL" id="ADU92452.1"/>
    </source>
</evidence>
<dbReference type="AlphaFoldDB" id="A0A654KJ56"/>
<evidence type="ECO:0000256" key="9">
    <source>
        <dbReference type="ARBA" id="ARBA00023244"/>
    </source>
</evidence>
<evidence type="ECO:0000256" key="11">
    <source>
        <dbReference type="SAM" id="Phobius"/>
    </source>
</evidence>
<evidence type="ECO:0000313" key="14">
    <source>
        <dbReference type="Proteomes" id="UP000007472"/>
    </source>
</evidence>
<dbReference type="InterPro" id="IPR010817">
    <property type="entry name" value="HemY_N"/>
</dbReference>
<feature type="domain" description="HemY N-terminal" evidence="12">
    <location>
        <begin position="28"/>
        <end position="133"/>
    </location>
</feature>
<evidence type="ECO:0000256" key="2">
    <source>
        <dbReference type="ARBA" id="ARBA00004429"/>
    </source>
</evidence>
<evidence type="ECO:0000256" key="10">
    <source>
        <dbReference type="SAM" id="MobiDB-lite"/>
    </source>
</evidence>
<comment type="pathway">
    <text evidence="3">Porphyrin-containing compound metabolism; protoheme biosynthesis.</text>
</comment>
<evidence type="ECO:0000256" key="8">
    <source>
        <dbReference type="ARBA" id="ARBA00023136"/>
    </source>
</evidence>
<evidence type="ECO:0000256" key="4">
    <source>
        <dbReference type="ARBA" id="ARBA00022475"/>
    </source>
</evidence>
<name>A0A654KJ56_TAYEM</name>
<dbReference type="InterPro" id="IPR005254">
    <property type="entry name" value="Heme_biosyn_assoc_TPR_pro"/>
</dbReference>
<feature type="compositionally biased region" description="Basic and acidic residues" evidence="10">
    <location>
        <begin position="421"/>
        <end position="431"/>
    </location>
</feature>
<proteinExistence type="predicted"/>
<dbReference type="KEGG" id="teq:TEQUI_1540"/>